<dbReference type="Proteomes" id="UP000248863">
    <property type="component" value="Unassembled WGS sequence"/>
</dbReference>
<sequence length="142" mass="14395">MGFLLRTAFWLGVVAVLLPTVTRGPSEGDGAAAVSAADAAAAAASTVADLRQFCTRQPDVCAIGTQVAVAVGQKAQAGAKIMMEMVSETLSSSERSPVTTGATALKGDLARPQASQNTLTSADLAPDWRGPTGRRDAGRPPG</sequence>
<organism evidence="2 3">
    <name type="scientific">Rhodoplanes elegans</name>
    <dbReference type="NCBI Taxonomy" id="29408"/>
    <lineage>
        <taxon>Bacteria</taxon>
        <taxon>Pseudomonadati</taxon>
        <taxon>Pseudomonadota</taxon>
        <taxon>Alphaproteobacteria</taxon>
        <taxon>Hyphomicrobiales</taxon>
        <taxon>Nitrobacteraceae</taxon>
        <taxon>Rhodoplanes</taxon>
    </lineage>
</organism>
<feature type="compositionally biased region" description="Basic and acidic residues" evidence="1">
    <location>
        <begin position="133"/>
        <end position="142"/>
    </location>
</feature>
<gene>
    <name evidence="2" type="ORF">CH338_14315</name>
</gene>
<dbReference type="AlphaFoldDB" id="A0A327KII9"/>
<dbReference type="Pfam" id="PF17264">
    <property type="entry name" value="DUF5330"/>
    <property type="match status" value="1"/>
</dbReference>
<reference evidence="2 3" key="1">
    <citation type="submission" date="2017-07" db="EMBL/GenBank/DDBJ databases">
        <title>Draft Genome Sequences of Select Purple Nonsulfur Bacteria.</title>
        <authorList>
            <person name="Lasarre B."/>
            <person name="Mckinlay J.B."/>
        </authorList>
    </citation>
    <scope>NUCLEOTIDE SEQUENCE [LARGE SCALE GENOMIC DNA]</scope>
    <source>
        <strain evidence="2 3">DSM 11907</strain>
    </source>
</reference>
<dbReference type="InterPro" id="IPR035220">
    <property type="entry name" value="DUF5330"/>
</dbReference>
<evidence type="ECO:0000313" key="3">
    <source>
        <dbReference type="Proteomes" id="UP000248863"/>
    </source>
</evidence>
<dbReference type="OrthoDB" id="7923950at2"/>
<evidence type="ECO:0000256" key="1">
    <source>
        <dbReference type="SAM" id="MobiDB-lite"/>
    </source>
</evidence>
<comment type="caution">
    <text evidence="2">The sequence shown here is derived from an EMBL/GenBank/DDBJ whole genome shotgun (WGS) entry which is preliminary data.</text>
</comment>
<name>A0A327KII9_9BRAD</name>
<feature type="compositionally biased region" description="Polar residues" evidence="1">
    <location>
        <begin position="88"/>
        <end position="102"/>
    </location>
</feature>
<evidence type="ECO:0000313" key="2">
    <source>
        <dbReference type="EMBL" id="RAI37966.1"/>
    </source>
</evidence>
<dbReference type="EMBL" id="NPEU01000151">
    <property type="protein sequence ID" value="RAI37966.1"/>
    <property type="molecule type" value="Genomic_DNA"/>
</dbReference>
<proteinExistence type="predicted"/>
<keyword evidence="3" id="KW-1185">Reference proteome</keyword>
<dbReference type="RefSeq" id="WP_111357843.1">
    <property type="nucleotide sequence ID" value="NZ_NHSK01000236.1"/>
</dbReference>
<evidence type="ECO:0008006" key="4">
    <source>
        <dbReference type="Google" id="ProtNLM"/>
    </source>
</evidence>
<feature type="region of interest" description="Disordered" evidence="1">
    <location>
        <begin position="88"/>
        <end position="142"/>
    </location>
</feature>
<accession>A0A327KII9</accession>
<protein>
    <recommendedName>
        <fullName evidence="4">DUF5330 domain-containing protein</fullName>
    </recommendedName>
</protein>